<evidence type="ECO:0000313" key="8">
    <source>
        <dbReference type="EMBL" id="KAJ9156646.1"/>
    </source>
</evidence>
<proteinExistence type="inferred from homology"/>
<evidence type="ECO:0000259" key="7">
    <source>
        <dbReference type="Pfam" id="PF08240"/>
    </source>
</evidence>
<dbReference type="Proteomes" id="UP001174694">
    <property type="component" value="Unassembled WGS sequence"/>
</dbReference>
<dbReference type="Pfam" id="PF08240">
    <property type="entry name" value="ADH_N"/>
    <property type="match status" value="1"/>
</dbReference>
<dbReference type="SUPFAM" id="SSF50129">
    <property type="entry name" value="GroES-like"/>
    <property type="match status" value="1"/>
</dbReference>
<gene>
    <name evidence="8" type="ORF">NKR23_g1019</name>
</gene>
<dbReference type="InterPro" id="IPR013154">
    <property type="entry name" value="ADH-like_N"/>
</dbReference>
<dbReference type="Gene3D" id="3.90.180.10">
    <property type="entry name" value="Medium-chain alcohol dehydrogenases, catalytic domain"/>
    <property type="match status" value="1"/>
</dbReference>
<dbReference type="InterPro" id="IPR011032">
    <property type="entry name" value="GroES-like_sf"/>
</dbReference>
<dbReference type="PROSITE" id="PS00059">
    <property type="entry name" value="ADH_ZINC"/>
    <property type="match status" value="1"/>
</dbReference>
<keyword evidence="6" id="KW-0520">NAD</keyword>
<keyword evidence="5" id="KW-0560">Oxidoreductase</keyword>
<name>A0AA38SBM8_9PEZI</name>
<keyword evidence="9" id="KW-1185">Reference proteome</keyword>
<comment type="caution">
    <text evidence="8">The sequence shown here is derived from an EMBL/GenBank/DDBJ whole genome shotgun (WGS) entry which is preliminary data.</text>
</comment>
<evidence type="ECO:0000313" key="9">
    <source>
        <dbReference type="Proteomes" id="UP001174694"/>
    </source>
</evidence>
<dbReference type="AlphaFoldDB" id="A0AA38SBM8"/>
<feature type="domain" description="Alcohol dehydrogenase-like N-terminal" evidence="7">
    <location>
        <begin position="31"/>
        <end position="130"/>
    </location>
</feature>
<protein>
    <recommendedName>
        <fullName evidence="7">Alcohol dehydrogenase-like N-terminal domain-containing protein</fullName>
    </recommendedName>
</protein>
<accession>A0AA38SBM8</accession>
<dbReference type="PANTHER" id="PTHR42813:SF3">
    <property type="entry name" value="GLUTATHIONE-INDEPENDENT FORMALDEHYDE DEHYDROGENASE"/>
    <property type="match status" value="1"/>
</dbReference>
<keyword evidence="3" id="KW-0479">Metal-binding</keyword>
<keyword evidence="4" id="KW-0862">Zinc</keyword>
<evidence type="ECO:0000256" key="4">
    <source>
        <dbReference type="ARBA" id="ARBA00022833"/>
    </source>
</evidence>
<dbReference type="PANTHER" id="PTHR42813">
    <property type="entry name" value="ZINC-TYPE ALCOHOL DEHYDROGENASE-LIKE"/>
    <property type="match status" value="1"/>
</dbReference>
<evidence type="ECO:0000256" key="2">
    <source>
        <dbReference type="ARBA" id="ARBA00008072"/>
    </source>
</evidence>
<comment type="similarity">
    <text evidence="2">Belongs to the zinc-containing alcohol dehydrogenase family.</text>
</comment>
<evidence type="ECO:0000256" key="1">
    <source>
        <dbReference type="ARBA" id="ARBA00001947"/>
    </source>
</evidence>
<evidence type="ECO:0000256" key="3">
    <source>
        <dbReference type="ARBA" id="ARBA00022723"/>
    </source>
</evidence>
<evidence type="ECO:0000256" key="6">
    <source>
        <dbReference type="ARBA" id="ARBA00023027"/>
    </source>
</evidence>
<dbReference type="GO" id="GO:0016491">
    <property type="term" value="F:oxidoreductase activity"/>
    <property type="evidence" value="ECO:0007669"/>
    <property type="project" value="UniProtKB-KW"/>
</dbReference>
<comment type="cofactor">
    <cofactor evidence="1">
        <name>Zn(2+)</name>
        <dbReference type="ChEBI" id="CHEBI:29105"/>
    </cofactor>
</comment>
<evidence type="ECO:0000256" key="5">
    <source>
        <dbReference type="ARBA" id="ARBA00023002"/>
    </source>
</evidence>
<sequence length="138" mass="14532">MSLNATMRAVVWAGVPFMMNVTDLPMPVTQGPTDAIVRTTTSAICGTDLHVYHGVWGSSDVPYTMGHEAIGVVSEMGSGVTAFSVGDRVIIPDSVQDGRVGSESHIAFGLGTDFGLPLGLQAEYVRVPWPNGNLMAIP</sequence>
<dbReference type="InterPro" id="IPR002328">
    <property type="entry name" value="ADH_Zn_CS"/>
</dbReference>
<dbReference type="EMBL" id="JANBVO010000002">
    <property type="protein sequence ID" value="KAJ9156646.1"/>
    <property type="molecule type" value="Genomic_DNA"/>
</dbReference>
<organism evidence="8 9">
    <name type="scientific">Pleurostoma richardsiae</name>
    <dbReference type="NCBI Taxonomy" id="41990"/>
    <lineage>
        <taxon>Eukaryota</taxon>
        <taxon>Fungi</taxon>
        <taxon>Dikarya</taxon>
        <taxon>Ascomycota</taxon>
        <taxon>Pezizomycotina</taxon>
        <taxon>Sordariomycetes</taxon>
        <taxon>Sordariomycetidae</taxon>
        <taxon>Calosphaeriales</taxon>
        <taxon>Pleurostomataceae</taxon>
        <taxon>Pleurostoma</taxon>
    </lineage>
</organism>
<dbReference type="GO" id="GO:0008270">
    <property type="term" value="F:zinc ion binding"/>
    <property type="evidence" value="ECO:0007669"/>
    <property type="project" value="InterPro"/>
</dbReference>
<reference evidence="8" key="1">
    <citation type="submission" date="2022-07" db="EMBL/GenBank/DDBJ databases">
        <title>Fungi with potential for degradation of polypropylene.</title>
        <authorList>
            <person name="Gostincar C."/>
        </authorList>
    </citation>
    <scope>NUCLEOTIDE SEQUENCE</scope>
    <source>
        <strain evidence="8">EXF-13308</strain>
    </source>
</reference>